<dbReference type="GeneID" id="6093634"/>
<feature type="domain" description="Flavinylation-associated cytochrome" evidence="2">
    <location>
        <begin position="10"/>
        <end position="72"/>
    </location>
</feature>
<keyword evidence="1" id="KW-0812">Transmembrane</keyword>
<dbReference type="EMBL" id="RCOR01000042">
    <property type="protein sequence ID" value="RSN67687.1"/>
    <property type="molecule type" value="Genomic_DNA"/>
</dbReference>
<proteinExistence type="predicted"/>
<feature type="transmembrane region" description="Helical" evidence="1">
    <location>
        <begin position="51"/>
        <end position="72"/>
    </location>
</feature>
<dbReference type="InterPro" id="IPR025517">
    <property type="entry name" value="DUF4405"/>
</dbReference>
<reference evidence="3 4" key="1">
    <citation type="submission" date="2018-10" db="EMBL/GenBank/DDBJ databases">
        <title>Co-occurring genomic capacity for anaerobic methane metabolism and dissimilatory sulfite reduction discovered in the Korarchaeota.</title>
        <authorList>
            <person name="Mckay L.J."/>
            <person name="Dlakic M."/>
            <person name="Fields M.W."/>
            <person name="Delmont T.O."/>
            <person name="Eren A.M."/>
            <person name="Jay Z.J."/>
            <person name="Klingelsmith K.B."/>
            <person name="Rusch D.B."/>
            <person name="Inskeep W.P."/>
        </authorList>
    </citation>
    <scope>NUCLEOTIDE SEQUENCE [LARGE SCALE GENOMIC DNA]</scope>
    <source>
        <strain evidence="3 4">WS</strain>
    </source>
</reference>
<keyword evidence="1" id="KW-0472">Membrane</keyword>
<keyword evidence="1" id="KW-1133">Transmembrane helix</keyword>
<evidence type="ECO:0000256" key="1">
    <source>
        <dbReference type="SAM" id="Phobius"/>
    </source>
</evidence>
<name>A0A429G1I9_9CREN</name>
<dbReference type="GO" id="GO:0022904">
    <property type="term" value="P:respiratory electron transport chain"/>
    <property type="evidence" value="ECO:0007669"/>
    <property type="project" value="InterPro"/>
</dbReference>
<dbReference type="Gene3D" id="1.20.950.20">
    <property type="entry name" value="Transmembrane di-heme cytochromes, Chain C"/>
    <property type="match status" value="1"/>
</dbReference>
<dbReference type="InterPro" id="IPR016174">
    <property type="entry name" value="Di-haem_cyt_TM"/>
</dbReference>
<dbReference type="GO" id="GO:0016020">
    <property type="term" value="C:membrane"/>
    <property type="evidence" value="ECO:0007669"/>
    <property type="project" value="InterPro"/>
</dbReference>
<dbReference type="RefSeq" id="WP_012309000.1">
    <property type="nucleotide sequence ID" value="NZ_RCOR01000042.1"/>
</dbReference>
<accession>A0A429G1I9</accession>
<dbReference type="Pfam" id="PF14358">
    <property type="entry name" value="DUF4405"/>
    <property type="match status" value="1"/>
</dbReference>
<evidence type="ECO:0000259" key="2">
    <source>
        <dbReference type="Pfam" id="PF14358"/>
    </source>
</evidence>
<dbReference type="Proteomes" id="UP000278149">
    <property type="component" value="Unassembled WGS sequence"/>
</dbReference>
<dbReference type="SUPFAM" id="SSF81342">
    <property type="entry name" value="Transmembrane di-heme cytochromes"/>
    <property type="match status" value="1"/>
</dbReference>
<evidence type="ECO:0000313" key="4">
    <source>
        <dbReference type="Proteomes" id="UP000278149"/>
    </source>
</evidence>
<organism evidence="3 4">
    <name type="scientific">Candidatus Korarchaeum cryptofilum</name>
    <dbReference type="NCBI Taxonomy" id="498846"/>
    <lineage>
        <taxon>Archaea</taxon>
        <taxon>Thermoproteota</taxon>
        <taxon>Candidatus Korarchaeia</taxon>
        <taxon>Candidatus Korarchaeales</taxon>
        <taxon>Candidatus Korarchaeaceae</taxon>
        <taxon>Candidatus Korarchaeum</taxon>
    </lineage>
</organism>
<sequence>MSGELKLRAIVSIAQLVLGILLFISGLVLYFTPSGRAHEFIIFMSRGSWRYWHDIFAFAFSGSSLIHIYFNFRSLKVLARRLFS</sequence>
<evidence type="ECO:0000313" key="3">
    <source>
        <dbReference type="EMBL" id="RSN67687.1"/>
    </source>
</evidence>
<protein>
    <submittedName>
        <fullName evidence="3">DUF4405 domain-containing protein</fullName>
    </submittedName>
</protein>
<feature type="transmembrane region" description="Helical" evidence="1">
    <location>
        <begin position="7"/>
        <end position="31"/>
    </location>
</feature>
<gene>
    <name evidence="3" type="ORF">D9Q81_07795</name>
</gene>
<dbReference type="AlphaFoldDB" id="A0A429G1I9"/>
<comment type="caution">
    <text evidence="3">The sequence shown here is derived from an EMBL/GenBank/DDBJ whole genome shotgun (WGS) entry which is preliminary data.</text>
</comment>